<organism evidence="2 3">
    <name type="scientific">Halorubrum rutilum</name>
    <dbReference type="NCBI Taxonomy" id="1364933"/>
    <lineage>
        <taxon>Archaea</taxon>
        <taxon>Methanobacteriati</taxon>
        <taxon>Methanobacteriota</taxon>
        <taxon>Stenosarchaea group</taxon>
        <taxon>Halobacteria</taxon>
        <taxon>Halobacteriales</taxon>
        <taxon>Haloferacaceae</taxon>
        <taxon>Halorubrum</taxon>
    </lineage>
</organism>
<feature type="compositionally biased region" description="Polar residues" evidence="1">
    <location>
        <begin position="47"/>
        <end position="57"/>
    </location>
</feature>
<keyword evidence="3" id="KW-1185">Reference proteome</keyword>
<comment type="caution">
    <text evidence="2">The sequence shown here is derived from an EMBL/GenBank/DDBJ whole genome shotgun (WGS) entry which is preliminary data.</text>
</comment>
<evidence type="ECO:0000313" key="3">
    <source>
        <dbReference type="Proteomes" id="UP001596545"/>
    </source>
</evidence>
<sequence length="201" mass="23067">MTEEESEKAVIDLAIGRNQIRIEGSESFVSDEMETILDTIDLRKGEQNPSSRGTESTELQDFDDNSEVDSTNEADTNKSELSEIAESLGVELSRLRRHFFIEDGNIHVENPLNIPPRFALLGYCTIENERKNTTTFDNTEMKEKLINGEGVEIDGWGDFIYNARRRGDIRDDPNTDQSRNKPFRLTRDGRESFLDWLNDNE</sequence>
<evidence type="ECO:0000256" key="1">
    <source>
        <dbReference type="SAM" id="MobiDB-lite"/>
    </source>
</evidence>
<accession>A0ABD6AMY7</accession>
<evidence type="ECO:0000313" key="2">
    <source>
        <dbReference type="EMBL" id="MFC7325496.1"/>
    </source>
</evidence>
<feature type="region of interest" description="Disordered" evidence="1">
    <location>
        <begin position="40"/>
        <end position="80"/>
    </location>
</feature>
<feature type="compositionally biased region" description="Acidic residues" evidence="1">
    <location>
        <begin position="58"/>
        <end position="72"/>
    </location>
</feature>
<name>A0ABD6AMY7_9EURY</name>
<proteinExistence type="predicted"/>
<dbReference type="Proteomes" id="UP001596545">
    <property type="component" value="Unassembled WGS sequence"/>
</dbReference>
<reference evidence="2 3" key="1">
    <citation type="journal article" date="2019" name="Int. J. Syst. Evol. Microbiol.">
        <title>The Global Catalogue of Microorganisms (GCM) 10K type strain sequencing project: providing services to taxonomists for standard genome sequencing and annotation.</title>
        <authorList>
            <consortium name="The Broad Institute Genomics Platform"/>
            <consortium name="The Broad Institute Genome Sequencing Center for Infectious Disease"/>
            <person name="Wu L."/>
            <person name="Ma J."/>
        </authorList>
    </citation>
    <scope>NUCLEOTIDE SEQUENCE [LARGE SCALE GENOMIC DNA]</scope>
    <source>
        <strain evidence="2 3">CGMCC 1.12554</strain>
    </source>
</reference>
<dbReference type="AlphaFoldDB" id="A0ABD6AMY7"/>
<dbReference type="RefSeq" id="WP_256408224.1">
    <property type="nucleotide sequence ID" value="NZ_JANHDN010000002.1"/>
</dbReference>
<protein>
    <submittedName>
        <fullName evidence="2">Uncharacterized protein</fullName>
    </submittedName>
</protein>
<gene>
    <name evidence="2" type="ORF">ACFQMF_12995</name>
</gene>
<dbReference type="EMBL" id="JBHTBL010000011">
    <property type="protein sequence ID" value="MFC7325496.1"/>
    <property type="molecule type" value="Genomic_DNA"/>
</dbReference>